<evidence type="ECO:0000313" key="3">
    <source>
        <dbReference type="Proteomes" id="UP000199494"/>
    </source>
</evidence>
<feature type="region of interest" description="Disordered" evidence="1">
    <location>
        <begin position="13"/>
        <end position="59"/>
    </location>
</feature>
<dbReference type="STRING" id="530584.SAMN05421630_105415"/>
<reference evidence="2 3" key="1">
    <citation type="submission" date="2016-10" db="EMBL/GenBank/DDBJ databases">
        <authorList>
            <person name="de Groot N.N."/>
        </authorList>
    </citation>
    <scope>NUCLEOTIDE SEQUENCE [LARGE SCALE GENOMIC DNA]</scope>
    <source>
        <strain evidence="2 3">CGMCC 4.5506</strain>
    </source>
</reference>
<protein>
    <submittedName>
        <fullName evidence="2">Uncharacterized protein</fullName>
    </submittedName>
</protein>
<sequence>MSCGFLLLGACDNGGGDSGGSGEDAGTGARESTGSRPSGTSAPAVTSGTETGVAPVTRVFDPETMRTSVLQVLEDGYRVADIEDVTCPADQPVEVGTTFDCTARIAGQDVPVPIAVNTEEGQYEVGQPAEVSGPTP</sequence>
<name>A0A1G6RPW9_9PSEU</name>
<dbReference type="EMBL" id="FMZE01000005">
    <property type="protein sequence ID" value="SDD06669.1"/>
    <property type="molecule type" value="Genomic_DNA"/>
</dbReference>
<dbReference type="Proteomes" id="UP000199494">
    <property type="component" value="Unassembled WGS sequence"/>
</dbReference>
<dbReference type="Pfam" id="PF14230">
    <property type="entry name" value="DUF4333"/>
    <property type="match status" value="1"/>
</dbReference>
<accession>A0A1G6RPW9</accession>
<evidence type="ECO:0000256" key="1">
    <source>
        <dbReference type="SAM" id="MobiDB-lite"/>
    </source>
</evidence>
<evidence type="ECO:0000313" key="2">
    <source>
        <dbReference type="EMBL" id="SDD06669.1"/>
    </source>
</evidence>
<dbReference type="InterPro" id="IPR025637">
    <property type="entry name" value="DUF4333"/>
</dbReference>
<proteinExistence type="predicted"/>
<dbReference type="AlphaFoldDB" id="A0A1G6RPW9"/>
<feature type="compositionally biased region" description="Polar residues" evidence="1">
    <location>
        <begin position="30"/>
        <end position="50"/>
    </location>
</feature>
<organism evidence="2 3">
    <name type="scientific">Prauserella marina</name>
    <dbReference type="NCBI Taxonomy" id="530584"/>
    <lineage>
        <taxon>Bacteria</taxon>
        <taxon>Bacillati</taxon>
        <taxon>Actinomycetota</taxon>
        <taxon>Actinomycetes</taxon>
        <taxon>Pseudonocardiales</taxon>
        <taxon>Pseudonocardiaceae</taxon>
        <taxon>Prauserella</taxon>
    </lineage>
</organism>
<feature type="compositionally biased region" description="Gly residues" evidence="1">
    <location>
        <begin position="13"/>
        <end position="25"/>
    </location>
</feature>
<gene>
    <name evidence="2" type="ORF">SAMN05421630_105415</name>
</gene>
<keyword evidence="3" id="KW-1185">Reference proteome</keyword>